<keyword evidence="11 17" id="KW-0067">ATP-binding</keyword>
<dbReference type="GO" id="GO:0051287">
    <property type="term" value="F:NAD binding"/>
    <property type="evidence" value="ECO:0007669"/>
    <property type="project" value="UniProtKB-UniRule"/>
</dbReference>
<dbReference type="Pfam" id="PF00696">
    <property type="entry name" value="AA_kinase"/>
    <property type="match status" value="1"/>
</dbReference>
<dbReference type="InterPro" id="IPR036291">
    <property type="entry name" value="NAD(P)-bd_dom_sf"/>
</dbReference>
<keyword evidence="15 17" id="KW-0496">Mitochondrion</keyword>
<comment type="pathway">
    <text evidence="2 17">Amino-acid biosynthesis; L-arginine biosynthesis; N(2)-acetyl-L-ornithine from L-glutamate: step 2/4.</text>
</comment>
<dbReference type="InterPro" id="IPR041734">
    <property type="entry name" value="NAGK-fArgBP"/>
</dbReference>
<evidence type="ECO:0000256" key="3">
    <source>
        <dbReference type="ARBA" id="ARBA00004862"/>
    </source>
</evidence>
<dbReference type="PANTHER" id="PTHR23342">
    <property type="entry name" value="N-ACETYLGLUTAMATE SYNTHASE"/>
    <property type="match status" value="1"/>
</dbReference>
<name>A0A9W9G0U8_9EURO</name>
<dbReference type="CDD" id="cd23936">
    <property type="entry name" value="AGPR_C_ARG5_6_like"/>
    <property type="match status" value="1"/>
</dbReference>
<dbReference type="SMART" id="SM00859">
    <property type="entry name" value="Semialdhyde_dh"/>
    <property type="match status" value="1"/>
</dbReference>
<evidence type="ECO:0000256" key="6">
    <source>
        <dbReference type="ARBA" id="ARBA00022571"/>
    </source>
</evidence>
<dbReference type="PROSITE" id="PS51731">
    <property type="entry name" value="GNAT_NAGS"/>
    <property type="match status" value="1"/>
</dbReference>
<dbReference type="Gene3D" id="3.30.360.10">
    <property type="entry name" value="Dihydrodipicolinate Reductase, domain 2"/>
    <property type="match status" value="1"/>
</dbReference>
<evidence type="ECO:0000256" key="5">
    <source>
        <dbReference type="ARBA" id="ARBA00007239"/>
    </source>
</evidence>
<dbReference type="InterPro" id="IPR000706">
    <property type="entry name" value="AGPR_type-1"/>
</dbReference>
<evidence type="ECO:0000256" key="9">
    <source>
        <dbReference type="ARBA" id="ARBA00022741"/>
    </source>
</evidence>
<dbReference type="GO" id="GO:0005759">
    <property type="term" value="C:mitochondrial matrix"/>
    <property type="evidence" value="ECO:0007669"/>
    <property type="project" value="UniProtKB-ARBA"/>
</dbReference>
<comment type="similarity">
    <text evidence="4 17">In the N-terminal section; belongs to the acetylglutamate kinase family.</text>
</comment>
<comment type="subcellular location">
    <subcellularLocation>
        <location evidence="1 17">Mitochondrion</location>
    </subcellularLocation>
</comment>
<evidence type="ECO:0000256" key="1">
    <source>
        <dbReference type="ARBA" id="ARBA00004173"/>
    </source>
</evidence>
<dbReference type="InterPro" id="IPR023013">
    <property type="entry name" value="AGPR_AS"/>
</dbReference>
<proteinExistence type="inferred from homology"/>
<organism evidence="20 21">
    <name type="scientific">Penicillium argentinense</name>
    <dbReference type="NCBI Taxonomy" id="1131581"/>
    <lineage>
        <taxon>Eukaryota</taxon>
        <taxon>Fungi</taxon>
        <taxon>Dikarya</taxon>
        <taxon>Ascomycota</taxon>
        <taxon>Pezizomycotina</taxon>
        <taxon>Eurotiomycetes</taxon>
        <taxon>Eurotiomycetidae</taxon>
        <taxon>Eurotiales</taxon>
        <taxon>Aspergillaceae</taxon>
        <taxon>Penicillium</taxon>
    </lineage>
</organism>
<evidence type="ECO:0000256" key="4">
    <source>
        <dbReference type="ARBA" id="ARBA00006830"/>
    </source>
</evidence>
<keyword evidence="6 17" id="KW-0055">Arginine biosynthesis</keyword>
<evidence type="ECO:0000256" key="10">
    <source>
        <dbReference type="ARBA" id="ARBA00022777"/>
    </source>
</evidence>
<reference evidence="20" key="2">
    <citation type="journal article" date="2023" name="IMA Fungus">
        <title>Comparative genomic study of the Penicillium genus elucidates a diverse pangenome and 15 lateral gene transfer events.</title>
        <authorList>
            <person name="Petersen C."/>
            <person name="Sorensen T."/>
            <person name="Nielsen M.R."/>
            <person name="Sondergaard T.E."/>
            <person name="Sorensen J.L."/>
            <person name="Fitzpatrick D.A."/>
            <person name="Frisvad J.C."/>
            <person name="Nielsen K.L."/>
        </authorList>
    </citation>
    <scope>NUCLEOTIDE SEQUENCE</scope>
    <source>
        <strain evidence="20">IBT 30761</strain>
    </source>
</reference>
<reference evidence="20" key="1">
    <citation type="submission" date="2022-11" db="EMBL/GenBank/DDBJ databases">
        <authorList>
            <person name="Petersen C."/>
        </authorList>
    </citation>
    <scope>NUCLEOTIDE SEQUENCE</scope>
    <source>
        <strain evidence="20">IBT 30761</strain>
    </source>
</reference>
<evidence type="ECO:0000256" key="2">
    <source>
        <dbReference type="ARBA" id="ARBA00004828"/>
    </source>
</evidence>
<dbReference type="CDD" id="cd24149">
    <property type="entry name" value="AGPR_N_ARG5_6_like"/>
    <property type="match status" value="1"/>
</dbReference>
<accession>A0A9W9G0U8</accession>
<dbReference type="PIRSF" id="PIRSF036440">
    <property type="entry name" value="ARG5-6"/>
    <property type="match status" value="1"/>
</dbReference>
<dbReference type="AlphaFoldDB" id="A0A9W9G0U8"/>
<evidence type="ECO:0000256" key="11">
    <source>
        <dbReference type="ARBA" id="ARBA00022840"/>
    </source>
</evidence>
<sequence length="896" mass="98218">MSKMLSLRSAVRRASTKPLRSFSAPHTPLRAGLTASVKLSNARHQTRAYSRATDPSLSSTRSTVVQLLSNIGSKREVQQYLSHFTSVSSQQFAVIKVGGAIITEHLQTLSSALAFLNHVGLYPIVVHGAGPQLNKMLEDAGVEPQFEDGIRVTDGKTLSLARKLFLEENMKLVEELERMGIRARPLTAGVFSADYLDKPKYNLVGKINGVDKKPIESAIAAGCLPILTSMAETPDGQVLNVNADVAAGELARALQPLKIVYLAEKGGLFNGDTGEKISAINLDEEYDHLMNQWWVRHGTRLKIKEMKELLSDLPRSSSVAIIHPADLQKELFTDSGAGTLIRRGNKVHVRTSFSEIEDIQQLKEVLIRDREGLDARAVVDRYVEGLKENDFKIYYDDPMEALAVVLPPQQGSLIAQLATFTITKSGWLTNVADNVFQSVKKDFPKLAWTVKEDDENLTWFFDKADGSLSRDGQVLFWYGVENGEEVKQLVQEFTKNGRQMFGDINLESRLHRAHQAATKFAKGHGLSGASAEQKRAFSSTSNALRASRVRPTVAVNAMRTYATTNPNPPLGEKNASNSTPAKVALIGARGYTGQALINLLNAHPNMDLRHVSSRELAGKKLQGYNKREIIYENLSPEDVRKMSENGDIDCWVMALPNGVCKPFVDAVDQGSEKGNVIVDLSADYRFDSKWTYGLPELVDRSLIARATRIANPGCYATAAQLGISPLVPFLGGQPTTFGVSGYSGAGTKPSPKNDVQFLTNNIIPYSLTDHIHEREISAQLGTSIAFIPHVAVWFQGISHTISIPLAKEMTSRDIRNLYQERYAGEKLVKITGEAPLVKDIAGRHGVEIGGFAVHSSGKRVVVCATIDNLLKGAATQCLQNMNLALGYSEYEGIPLE</sequence>
<dbReference type="Gene3D" id="3.40.50.720">
    <property type="entry name" value="NAD(P)-binding Rossmann-like Domain"/>
    <property type="match status" value="1"/>
</dbReference>
<dbReference type="InterPro" id="IPR006855">
    <property type="entry name" value="Vertebrate-like_GNAT_dom"/>
</dbReference>
<comment type="caution">
    <text evidence="20">The sequence shown here is derived from an EMBL/GenBank/DDBJ whole genome shotgun (WGS) entry which is preliminary data.</text>
</comment>
<dbReference type="InterPro" id="IPR011241">
    <property type="entry name" value="NAGK/NAGSA"/>
</dbReference>
<comment type="pathway">
    <text evidence="3 17">Amino-acid biosynthesis; L-arginine biosynthesis; N(2)-acetyl-L-ornithine from L-glutamate: step 3/4.</text>
</comment>
<evidence type="ECO:0000256" key="16">
    <source>
        <dbReference type="ARBA" id="ARBA00023268"/>
    </source>
</evidence>
<dbReference type="GeneID" id="81354167"/>
<dbReference type="GO" id="GO:0003991">
    <property type="term" value="F:acetylglutamate kinase activity"/>
    <property type="evidence" value="ECO:0007669"/>
    <property type="project" value="InterPro"/>
</dbReference>
<feature type="active site" evidence="18">
    <location>
        <position position="714"/>
    </location>
</feature>
<evidence type="ECO:0000256" key="7">
    <source>
        <dbReference type="ARBA" id="ARBA00022605"/>
    </source>
</evidence>
<dbReference type="Pfam" id="PF04768">
    <property type="entry name" value="NAT"/>
    <property type="match status" value="1"/>
</dbReference>
<dbReference type="CDD" id="cd04252">
    <property type="entry name" value="AAK_NAGK-fArgBP"/>
    <property type="match status" value="1"/>
</dbReference>
<keyword evidence="14 17" id="KW-0560">Oxidoreductase</keyword>
<dbReference type="PANTHER" id="PTHR23342:SF0">
    <property type="entry name" value="N-ACETYLGLUTAMATE SYNTHASE, MITOCHONDRIAL"/>
    <property type="match status" value="1"/>
</dbReference>
<dbReference type="SUPFAM" id="SSF53633">
    <property type="entry name" value="Carbamate kinase-like"/>
    <property type="match status" value="1"/>
</dbReference>
<dbReference type="InterPro" id="IPR036393">
    <property type="entry name" value="AceGlu_kinase-like_sf"/>
</dbReference>
<evidence type="ECO:0000256" key="15">
    <source>
        <dbReference type="ARBA" id="ARBA00023128"/>
    </source>
</evidence>
<evidence type="ECO:0000259" key="19">
    <source>
        <dbReference type="PROSITE" id="PS51731"/>
    </source>
</evidence>
<dbReference type="FunFam" id="3.30.360.10:FF:000019">
    <property type="entry name" value="Bifunctional acetylglutamate kinase/N-acetyl-gamma-glutamyl-phosphate reductase"/>
    <property type="match status" value="1"/>
</dbReference>
<evidence type="ECO:0000256" key="12">
    <source>
        <dbReference type="ARBA" id="ARBA00022857"/>
    </source>
</evidence>
<dbReference type="NCBIfam" id="TIGR00761">
    <property type="entry name" value="argB"/>
    <property type="match status" value="1"/>
</dbReference>
<dbReference type="HAMAP" id="MF_00150">
    <property type="entry name" value="ArgC_type1"/>
    <property type="match status" value="1"/>
</dbReference>
<dbReference type="GO" id="GO:0006526">
    <property type="term" value="P:L-arginine biosynthetic process"/>
    <property type="evidence" value="ECO:0007669"/>
    <property type="project" value="UniProtKB-UniRule"/>
</dbReference>
<feature type="domain" description="N-acetyltransferase" evidence="19">
    <location>
        <begin position="348"/>
        <end position="501"/>
    </location>
</feature>
<evidence type="ECO:0000313" key="20">
    <source>
        <dbReference type="EMBL" id="KAJ5110049.1"/>
    </source>
</evidence>
<gene>
    <name evidence="20" type="ORF">N7532_002694</name>
</gene>
<dbReference type="EMBL" id="JAPQKI010000003">
    <property type="protein sequence ID" value="KAJ5110049.1"/>
    <property type="molecule type" value="Genomic_DNA"/>
</dbReference>
<comment type="similarity">
    <text evidence="5 17">In the C-terminal section; belongs to the NAGSA dehydrogenase family.</text>
</comment>
<dbReference type="NCBIfam" id="TIGR01850">
    <property type="entry name" value="argC"/>
    <property type="match status" value="1"/>
</dbReference>
<keyword evidence="7 17" id="KW-0028">Amino-acid biosynthesis</keyword>
<keyword evidence="21" id="KW-1185">Reference proteome</keyword>
<dbReference type="Pfam" id="PF01118">
    <property type="entry name" value="Semialdhyde_dh"/>
    <property type="match status" value="1"/>
</dbReference>
<evidence type="ECO:0000256" key="17">
    <source>
        <dbReference type="PIRNR" id="PIRNR036440"/>
    </source>
</evidence>
<keyword evidence="8 17" id="KW-0808">Transferase</keyword>
<dbReference type="GO" id="GO:0070401">
    <property type="term" value="F:NADP+ binding"/>
    <property type="evidence" value="ECO:0007669"/>
    <property type="project" value="InterPro"/>
</dbReference>
<evidence type="ECO:0000256" key="13">
    <source>
        <dbReference type="ARBA" id="ARBA00022946"/>
    </source>
</evidence>
<dbReference type="CDD" id="cd04263">
    <property type="entry name" value="DUF619-NAGK-FABP"/>
    <property type="match status" value="1"/>
</dbReference>
<dbReference type="FunFam" id="3.40.1160.10:FF:000011">
    <property type="entry name" value="N-acetyl-gamma-glutamyl-phosphate reductase, variant"/>
    <property type="match status" value="1"/>
</dbReference>
<dbReference type="OrthoDB" id="438291at2759"/>
<dbReference type="SUPFAM" id="SSF55347">
    <property type="entry name" value="Glyceraldehyde-3-phosphate dehydrogenase-like, C-terminal domain"/>
    <property type="match status" value="1"/>
</dbReference>
<keyword evidence="9 17" id="KW-0547">Nucleotide-binding</keyword>
<keyword evidence="13" id="KW-0809">Transit peptide</keyword>
<dbReference type="Gene3D" id="3.40.630.30">
    <property type="match status" value="1"/>
</dbReference>
<dbReference type="SUPFAM" id="SSF51735">
    <property type="entry name" value="NAD(P)-binding Rossmann-fold domains"/>
    <property type="match status" value="1"/>
</dbReference>
<dbReference type="Gene3D" id="3.40.1160.10">
    <property type="entry name" value="Acetylglutamate kinase-like"/>
    <property type="match status" value="1"/>
</dbReference>
<dbReference type="PROSITE" id="PS01224">
    <property type="entry name" value="ARGC"/>
    <property type="match status" value="1"/>
</dbReference>
<dbReference type="Pfam" id="PF22698">
    <property type="entry name" value="Semialdhyde_dhC_1"/>
    <property type="match status" value="1"/>
</dbReference>
<keyword evidence="12 17" id="KW-0521">NADP</keyword>
<dbReference type="InterPro" id="IPR058924">
    <property type="entry name" value="AGPR_dimerisation_dom"/>
</dbReference>
<dbReference type="GO" id="GO:0005524">
    <property type="term" value="F:ATP binding"/>
    <property type="evidence" value="ECO:0007669"/>
    <property type="project" value="UniProtKB-UniRule"/>
</dbReference>
<dbReference type="InterPro" id="IPR004662">
    <property type="entry name" value="AcgluKinase_fam"/>
</dbReference>
<keyword evidence="10 17" id="KW-0418">Kinase</keyword>
<dbReference type="RefSeq" id="XP_056478160.1">
    <property type="nucleotide sequence ID" value="XM_056615188.1"/>
</dbReference>
<evidence type="ECO:0000256" key="14">
    <source>
        <dbReference type="ARBA" id="ARBA00023002"/>
    </source>
</evidence>
<dbReference type="Proteomes" id="UP001149074">
    <property type="component" value="Unassembled WGS sequence"/>
</dbReference>
<dbReference type="GO" id="GO:0003942">
    <property type="term" value="F:N-acetyl-gamma-glutamyl-phosphate reductase activity"/>
    <property type="evidence" value="ECO:0007669"/>
    <property type="project" value="UniProtKB-UniRule"/>
</dbReference>
<dbReference type="InterPro" id="IPR000534">
    <property type="entry name" value="Semialdehyde_DH_NAD-bd"/>
</dbReference>
<evidence type="ECO:0000256" key="18">
    <source>
        <dbReference type="PROSITE-ProRule" id="PRU10010"/>
    </source>
</evidence>
<evidence type="ECO:0000256" key="8">
    <source>
        <dbReference type="ARBA" id="ARBA00022679"/>
    </source>
</evidence>
<protein>
    <recommendedName>
        <fullName evidence="19">N-acetyltransferase domain-containing protein</fullName>
    </recommendedName>
</protein>
<dbReference type="FunFam" id="3.40.630.30:FF:000029">
    <property type="entry name" value="Bifunctional acetylglutamate kinase/N-acetyl-gamma-glutamyl-phosphate reductase"/>
    <property type="match status" value="1"/>
</dbReference>
<dbReference type="NCBIfam" id="NF003387">
    <property type="entry name" value="PRK04531.1-2"/>
    <property type="match status" value="1"/>
</dbReference>
<evidence type="ECO:0000313" key="21">
    <source>
        <dbReference type="Proteomes" id="UP001149074"/>
    </source>
</evidence>
<keyword evidence="16 17" id="KW-0511">Multifunctional enzyme</keyword>
<dbReference type="InterPro" id="IPR001048">
    <property type="entry name" value="Asp/Glu/Uridylate_kinase"/>
</dbReference>